<feature type="region of interest" description="Disordered" evidence="1">
    <location>
        <begin position="1"/>
        <end position="87"/>
    </location>
</feature>
<name>A0ABN7S1C3_OIKDI</name>
<organism evidence="2 3">
    <name type="scientific">Oikopleura dioica</name>
    <name type="common">Tunicate</name>
    <dbReference type="NCBI Taxonomy" id="34765"/>
    <lineage>
        <taxon>Eukaryota</taxon>
        <taxon>Metazoa</taxon>
        <taxon>Chordata</taxon>
        <taxon>Tunicata</taxon>
        <taxon>Appendicularia</taxon>
        <taxon>Copelata</taxon>
        <taxon>Oikopleuridae</taxon>
        <taxon>Oikopleura</taxon>
    </lineage>
</organism>
<gene>
    <name evidence="2" type="ORF">OKIOD_LOCUS2978</name>
</gene>
<evidence type="ECO:0000313" key="2">
    <source>
        <dbReference type="EMBL" id="CAG5086958.1"/>
    </source>
</evidence>
<feature type="region of interest" description="Disordered" evidence="1">
    <location>
        <begin position="177"/>
        <end position="200"/>
    </location>
</feature>
<reference evidence="2 3" key="1">
    <citation type="submission" date="2021-04" db="EMBL/GenBank/DDBJ databases">
        <authorList>
            <person name="Bliznina A."/>
        </authorList>
    </citation>
    <scope>NUCLEOTIDE SEQUENCE [LARGE SCALE GENOMIC DNA]</scope>
</reference>
<evidence type="ECO:0000313" key="3">
    <source>
        <dbReference type="Proteomes" id="UP001158576"/>
    </source>
</evidence>
<dbReference type="Proteomes" id="UP001158576">
    <property type="component" value="Chromosome PAR"/>
</dbReference>
<proteinExistence type="predicted"/>
<dbReference type="EMBL" id="OU015568">
    <property type="protein sequence ID" value="CAG5086958.1"/>
    <property type="molecule type" value="Genomic_DNA"/>
</dbReference>
<evidence type="ECO:0000256" key="1">
    <source>
        <dbReference type="SAM" id="MobiDB-lite"/>
    </source>
</evidence>
<sequence>MDAIRNLFLNRNSNDNTTSWDPSSNRDSSGGPDQNFSSFSESKTYEQNGMTVTESTWTNENGKVTETRKTYTLDPENPNQGVQRPPMNDLILGGRSLMGMLDRAEDDFDRMFGQMEREMNQVMNSTMPIFIEFGNRAQDFHSHLVDREMRRLQQNEDSPHHPQNMSNSIRDHFVTAAIPQRKRETTVETPKFNPQFTAPDYAKEFKQGISKFS</sequence>
<keyword evidence="3" id="KW-1185">Reference proteome</keyword>
<accession>A0ABN7S1C3</accession>
<feature type="compositionally biased region" description="Polar residues" evidence="1">
    <location>
        <begin position="9"/>
        <end position="62"/>
    </location>
</feature>
<protein>
    <submittedName>
        <fullName evidence="2">Oidioi.mRNA.OKI2018_I69.PAR.g11420.t1.cds</fullName>
    </submittedName>
</protein>